<reference evidence="1 2" key="1">
    <citation type="submission" date="2023-01" db="EMBL/GenBank/DDBJ databases">
        <title>Analysis of 21 Apiospora genomes using comparative genomics revels a genus with tremendous synthesis potential of carbohydrate active enzymes and secondary metabolites.</title>
        <authorList>
            <person name="Sorensen T."/>
        </authorList>
    </citation>
    <scope>NUCLEOTIDE SEQUENCE [LARGE SCALE GENOMIC DNA]</scope>
    <source>
        <strain evidence="1 2">CBS 33761</strain>
    </source>
</reference>
<comment type="caution">
    <text evidence="1">The sequence shown here is derived from an EMBL/GenBank/DDBJ whole genome shotgun (WGS) entry which is preliminary data.</text>
</comment>
<organism evidence="1 2">
    <name type="scientific">Apiospora rasikravindrae</name>
    <dbReference type="NCBI Taxonomy" id="990691"/>
    <lineage>
        <taxon>Eukaryota</taxon>
        <taxon>Fungi</taxon>
        <taxon>Dikarya</taxon>
        <taxon>Ascomycota</taxon>
        <taxon>Pezizomycotina</taxon>
        <taxon>Sordariomycetes</taxon>
        <taxon>Xylariomycetidae</taxon>
        <taxon>Amphisphaeriales</taxon>
        <taxon>Apiosporaceae</taxon>
        <taxon>Apiospora</taxon>
    </lineage>
</organism>
<dbReference type="EMBL" id="JAQQWK010000010">
    <property type="protein sequence ID" value="KAK8029852.1"/>
    <property type="molecule type" value="Genomic_DNA"/>
</dbReference>
<evidence type="ECO:0000313" key="1">
    <source>
        <dbReference type="EMBL" id="KAK8029852.1"/>
    </source>
</evidence>
<accession>A0ABR1SDD7</accession>
<dbReference type="Proteomes" id="UP001444661">
    <property type="component" value="Unassembled WGS sequence"/>
</dbReference>
<evidence type="ECO:0000313" key="2">
    <source>
        <dbReference type="Proteomes" id="UP001444661"/>
    </source>
</evidence>
<sequence>MAAETIPRNKRVACPFHSASFTGIPALVHDKCDRLGFADMSHLHEHLKQIHYPLMLEHEETAIRALFHRSQQRVSERDKWFELFVLCFPHVTPPDSHYHFLLSDFLDANPEHRWLLHQNLPPAFQVHFQNGIGT</sequence>
<keyword evidence="2" id="KW-1185">Reference proteome</keyword>
<protein>
    <submittedName>
        <fullName evidence="1">Uncharacterized protein</fullName>
    </submittedName>
</protein>
<gene>
    <name evidence="1" type="ORF">PG993_011143</name>
</gene>
<proteinExistence type="predicted"/>
<name>A0ABR1SDD7_9PEZI</name>